<dbReference type="PROSITE" id="PS50979">
    <property type="entry name" value="BC"/>
    <property type="match status" value="1"/>
</dbReference>
<dbReference type="GO" id="GO:0005524">
    <property type="term" value="F:ATP binding"/>
    <property type="evidence" value="ECO:0007669"/>
    <property type="project" value="UniProtKB-UniRule"/>
</dbReference>
<dbReference type="InterPro" id="IPR003778">
    <property type="entry name" value="CT_A_B"/>
</dbReference>
<dbReference type="InterPro" id="IPR050856">
    <property type="entry name" value="Biotin_carboxylase_complex"/>
</dbReference>
<dbReference type="Gene3D" id="3.30.470.20">
    <property type="entry name" value="ATP-grasp fold, B domain"/>
    <property type="match status" value="1"/>
</dbReference>
<dbReference type="AlphaFoldDB" id="A0A5C5FRF3"/>
<dbReference type="Pfam" id="PF02626">
    <property type="entry name" value="CT_A_B"/>
    <property type="match status" value="1"/>
</dbReference>
<dbReference type="Gene3D" id="2.40.50.100">
    <property type="match status" value="1"/>
</dbReference>
<dbReference type="Pfam" id="PF02786">
    <property type="entry name" value="CPSase_L_D2"/>
    <property type="match status" value="1"/>
</dbReference>
<comment type="caution">
    <text evidence="9">The sequence shown here is derived from an EMBL/GenBank/DDBJ whole genome shotgun (WGS) entry which is preliminary data.</text>
</comment>
<dbReference type="PANTHER" id="PTHR18866">
    <property type="entry name" value="CARBOXYLASE:PYRUVATE/ACETYL-COA/PROPIONYL-COA CARBOXYLASE"/>
    <property type="match status" value="1"/>
</dbReference>
<keyword evidence="5" id="KW-0092">Biotin</keyword>
<evidence type="ECO:0000256" key="6">
    <source>
        <dbReference type="PROSITE-ProRule" id="PRU00409"/>
    </source>
</evidence>
<organism evidence="9 10">
    <name type="scientific">Rhodotorula diobovata</name>
    <dbReference type="NCBI Taxonomy" id="5288"/>
    <lineage>
        <taxon>Eukaryota</taxon>
        <taxon>Fungi</taxon>
        <taxon>Dikarya</taxon>
        <taxon>Basidiomycota</taxon>
        <taxon>Pucciniomycotina</taxon>
        <taxon>Microbotryomycetes</taxon>
        <taxon>Sporidiobolales</taxon>
        <taxon>Sporidiobolaceae</taxon>
        <taxon>Rhodotorula</taxon>
    </lineage>
</organism>
<dbReference type="CDD" id="cd06850">
    <property type="entry name" value="biotinyl_domain"/>
    <property type="match status" value="1"/>
</dbReference>
<dbReference type="InterPro" id="IPR016185">
    <property type="entry name" value="PreATP-grasp_dom_sf"/>
</dbReference>
<evidence type="ECO:0000256" key="3">
    <source>
        <dbReference type="ARBA" id="ARBA00022801"/>
    </source>
</evidence>
<dbReference type="InterPro" id="IPR005481">
    <property type="entry name" value="BC-like_N"/>
</dbReference>
<dbReference type="Pfam" id="PF00289">
    <property type="entry name" value="Biotin_carb_N"/>
    <property type="match status" value="1"/>
</dbReference>
<dbReference type="SUPFAM" id="SSF50891">
    <property type="entry name" value="Cyclophilin-like"/>
    <property type="match status" value="2"/>
</dbReference>
<dbReference type="GO" id="GO:0046872">
    <property type="term" value="F:metal ion binding"/>
    <property type="evidence" value="ECO:0007669"/>
    <property type="project" value="InterPro"/>
</dbReference>
<evidence type="ECO:0000259" key="7">
    <source>
        <dbReference type="PROSITE" id="PS50975"/>
    </source>
</evidence>
<name>A0A5C5FRF3_9BASI</name>
<evidence type="ECO:0000256" key="5">
    <source>
        <dbReference type="ARBA" id="ARBA00023267"/>
    </source>
</evidence>
<feature type="domain" description="ATP-grasp" evidence="7">
    <location>
        <begin position="117"/>
        <end position="317"/>
    </location>
</feature>
<dbReference type="InterPro" id="IPR011761">
    <property type="entry name" value="ATP-grasp"/>
</dbReference>
<keyword evidence="10" id="KW-1185">Reference proteome</keyword>
<dbReference type="InterPro" id="IPR011053">
    <property type="entry name" value="Single_hybrid_motif"/>
</dbReference>
<dbReference type="SUPFAM" id="SSF56059">
    <property type="entry name" value="Glutathione synthetase ATP-binding domain-like"/>
    <property type="match status" value="1"/>
</dbReference>
<feature type="domain" description="Biotin carboxylation" evidence="8">
    <location>
        <begin position="4"/>
        <end position="452"/>
    </location>
</feature>
<evidence type="ECO:0000256" key="1">
    <source>
        <dbReference type="ARBA" id="ARBA00022598"/>
    </source>
</evidence>
<dbReference type="GO" id="GO:0016874">
    <property type="term" value="F:ligase activity"/>
    <property type="evidence" value="ECO:0007669"/>
    <property type="project" value="UniProtKB-KW"/>
</dbReference>
<dbReference type="Gene3D" id="3.30.1360.40">
    <property type="match status" value="1"/>
</dbReference>
<dbReference type="InterPro" id="IPR003833">
    <property type="entry name" value="CT_C_D"/>
</dbReference>
<keyword evidence="2 6" id="KW-0547">Nucleotide-binding</keyword>
<accession>A0A5C5FRF3</accession>
<dbReference type="InterPro" id="IPR005482">
    <property type="entry name" value="Biotin_COase_C"/>
</dbReference>
<dbReference type="GO" id="GO:0016787">
    <property type="term" value="F:hydrolase activity"/>
    <property type="evidence" value="ECO:0007669"/>
    <property type="project" value="UniProtKB-KW"/>
</dbReference>
<dbReference type="PANTHER" id="PTHR18866:SF128">
    <property type="entry name" value="UREA AMIDOLYASE"/>
    <property type="match status" value="1"/>
</dbReference>
<evidence type="ECO:0000259" key="8">
    <source>
        <dbReference type="PROSITE" id="PS50979"/>
    </source>
</evidence>
<dbReference type="PROSITE" id="PS50975">
    <property type="entry name" value="ATP_GRASP"/>
    <property type="match status" value="1"/>
</dbReference>
<dbReference type="Pfam" id="PF02785">
    <property type="entry name" value="Biotin_carb_C"/>
    <property type="match status" value="1"/>
</dbReference>
<evidence type="ECO:0000313" key="9">
    <source>
        <dbReference type="EMBL" id="TNY18371.1"/>
    </source>
</evidence>
<keyword evidence="1" id="KW-0436">Ligase</keyword>
<dbReference type="EMBL" id="SOZI01000142">
    <property type="protein sequence ID" value="TNY18371.1"/>
    <property type="molecule type" value="Genomic_DNA"/>
</dbReference>
<dbReference type="Proteomes" id="UP000311382">
    <property type="component" value="Unassembled WGS sequence"/>
</dbReference>
<proteinExistence type="predicted"/>
<dbReference type="SMART" id="SM00878">
    <property type="entry name" value="Biotin_carb_C"/>
    <property type="match status" value="1"/>
</dbReference>
<dbReference type="OrthoDB" id="196847at2759"/>
<dbReference type="SMART" id="SM00797">
    <property type="entry name" value="AHS2"/>
    <property type="match status" value="1"/>
</dbReference>
<sequence>MSQPTKKLLIANRGEIAMRILRSARDLDLKTVAIYQDADSSAPHALQADEAVLVPAYIDQDAVLAACRETGATMIHPGYGFLSENEEFAAKVEAAGLLWLGPTAEQIASMGLKHEARARAIAANVPVLPGSELVSTLDAALEQANRVGYPIMLKATGGGGGMGMSICYNEQDLRDNFEPTVGMTKTLFSNGGVFVEKFIPRARHIEVQVFGDGQGKVIHCGERECSAQRRQQKVLEEAASPFIDRHPEMREAMCSAAVRLCELISYRSAGTVEFIVDDSQAKFFFLELNSRIQVEHAVTEMVRPGLDLVGLMIKLGLASNDPSAFKLPEQSEVAAAHGHAIEARIYAEIPHLNFKPSPGLLQEVNFPSADWIRVDTWVETGTNISPFFDPMIAKLICKGSTRHEARERLSQALKDTIIRGTSTNLEYLQTIVDCKEFVAGDVTTKFLDSYPYTPACIEVVDGGLSTTVQDGRPRLPTGGDGIPRSGFADPLSGKAANLLVGNPVETELLEATVGGPSLKFTTAAVVAVTGAEADVFVDDEKKSMWSRFVVPAGSTLEVGACEGSGNRTYIAARGGFPEIPLFAGSKSTFTAAKFGGVQGREIVAGDIISLAPGSAGSASDSGEFVLPSSACPTYPSSWTLAALPGPQADDDYLLAEDRDLLYSTTYTVSSDSNRLGIRLQGLKPFKYSRADGGAGGSHPSNCVEHGYSTGALNMNGDTPVLLNVDGPDCGGLLCVLGLVEVEWFKMGQLRSGDTFRFVQPPLEALPEQLKKQQAWLDAIAEAVKTGSTDSLVPFPLDVPAAATKSISDGIVKVIEADAAVEAPRLSLRQSGDGGILINIGVEQTLSFRTRLISELWERRLKAKKVKGIYAFIPGVASLLVKFHPEVLSQGELIDLLVSTSTGLAEESLDLVMTARRIHLPVVFNDSSLKETIRRYQESTGRKKAVYLPDNLEYLAKANAMSGWQEIASTFCSADWYVVSRSFFAGLPMLGPFDQRCIFSSQKYNPTRTFTPAGSLGLAGVQAAVYPVDSPGGYQLMGKTLTPWSAWGRYEAAAGDDYEAKFLLRNFDVVHWLPMEEEEFLHIEKAFTAGSYKPKIENYKISAKEMLEFERETKAEAQQLAQKRKEGFDALNRQEAVYVAEYQAELEKAKEAEAAAAAAGSGGKSGSMTGTPLMSPVLATVRSIGVKVGDTLSTDVVPFTVEAMKTSVSIKLSRALVGKTVSGVAVEVGDVVRPGQPLLFAQ</sequence>
<reference evidence="9 10" key="1">
    <citation type="submission" date="2019-03" db="EMBL/GenBank/DDBJ databases">
        <title>Rhodosporidium diobovatum UCD-FST 08-225 genome sequencing, assembly, and annotation.</title>
        <authorList>
            <person name="Fakankun I.U."/>
            <person name="Fristensky B."/>
            <person name="Levin D.B."/>
        </authorList>
    </citation>
    <scope>NUCLEOTIDE SEQUENCE [LARGE SCALE GENOMIC DNA]</scope>
    <source>
        <strain evidence="9 10">UCD-FST 08-225</strain>
    </source>
</reference>
<dbReference type="PROSITE" id="PS00866">
    <property type="entry name" value="CPSASE_1"/>
    <property type="match status" value="1"/>
</dbReference>
<keyword evidence="3" id="KW-0378">Hydrolase</keyword>
<evidence type="ECO:0000256" key="4">
    <source>
        <dbReference type="ARBA" id="ARBA00022840"/>
    </source>
</evidence>
<dbReference type="InterPro" id="IPR011764">
    <property type="entry name" value="Biotin_carboxylation_dom"/>
</dbReference>
<dbReference type="Gene3D" id="2.40.100.10">
    <property type="entry name" value="Cyclophilin-like"/>
    <property type="match status" value="2"/>
</dbReference>
<protein>
    <submittedName>
        <fullName evidence="9">Urea carboxylase</fullName>
    </submittedName>
</protein>
<evidence type="ECO:0000313" key="10">
    <source>
        <dbReference type="Proteomes" id="UP000311382"/>
    </source>
</evidence>
<dbReference type="InterPro" id="IPR005479">
    <property type="entry name" value="CPAse_ATP-bd"/>
</dbReference>
<gene>
    <name evidence="9" type="ORF">DMC30DRAFT_452251</name>
</gene>
<dbReference type="SUPFAM" id="SSF51230">
    <property type="entry name" value="Single hybrid motif"/>
    <property type="match status" value="1"/>
</dbReference>
<dbReference type="InterPro" id="IPR029000">
    <property type="entry name" value="Cyclophilin-like_dom_sf"/>
</dbReference>
<dbReference type="SMART" id="SM00796">
    <property type="entry name" value="AHS1"/>
    <property type="match status" value="1"/>
</dbReference>
<dbReference type="InterPro" id="IPR011054">
    <property type="entry name" value="Rudment_hybrid_motif"/>
</dbReference>
<dbReference type="STRING" id="5288.A0A5C5FRF3"/>
<keyword evidence="4 6" id="KW-0067">ATP-binding</keyword>
<dbReference type="SUPFAM" id="SSF51246">
    <property type="entry name" value="Rudiment single hybrid motif"/>
    <property type="match status" value="1"/>
</dbReference>
<dbReference type="Pfam" id="PF02682">
    <property type="entry name" value="CT_C_D"/>
    <property type="match status" value="1"/>
</dbReference>
<evidence type="ECO:0000256" key="2">
    <source>
        <dbReference type="ARBA" id="ARBA00022741"/>
    </source>
</evidence>
<dbReference type="SUPFAM" id="SSF52440">
    <property type="entry name" value="PreATP-grasp domain"/>
    <property type="match status" value="1"/>
</dbReference>
<dbReference type="SUPFAM" id="SSF160467">
    <property type="entry name" value="PH0987 N-terminal domain-like"/>
    <property type="match status" value="1"/>
</dbReference>